<dbReference type="Proteomes" id="UP001454036">
    <property type="component" value="Unassembled WGS sequence"/>
</dbReference>
<accession>A0AAV3R262</accession>
<reference evidence="2 3" key="1">
    <citation type="submission" date="2024-01" db="EMBL/GenBank/DDBJ databases">
        <title>The complete chloroplast genome sequence of Lithospermum erythrorhizon: insights into the phylogenetic relationship among Boraginaceae species and the maternal lineages of purple gromwells.</title>
        <authorList>
            <person name="Okada T."/>
            <person name="Watanabe K."/>
        </authorList>
    </citation>
    <scope>NUCLEOTIDE SEQUENCE [LARGE SCALE GENOMIC DNA]</scope>
</reference>
<evidence type="ECO:0000313" key="2">
    <source>
        <dbReference type="EMBL" id="GAA0170093.1"/>
    </source>
</evidence>
<evidence type="ECO:0000256" key="1">
    <source>
        <dbReference type="SAM" id="MobiDB-lite"/>
    </source>
</evidence>
<feature type="region of interest" description="Disordered" evidence="1">
    <location>
        <begin position="1"/>
        <end position="70"/>
    </location>
</feature>
<comment type="caution">
    <text evidence="2">The sequence shown here is derived from an EMBL/GenBank/DDBJ whole genome shotgun (WGS) entry which is preliminary data.</text>
</comment>
<gene>
    <name evidence="2" type="ORF">LIER_40887</name>
</gene>
<organism evidence="2 3">
    <name type="scientific">Lithospermum erythrorhizon</name>
    <name type="common">Purple gromwell</name>
    <name type="synonym">Lithospermum officinale var. erythrorhizon</name>
    <dbReference type="NCBI Taxonomy" id="34254"/>
    <lineage>
        <taxon>Eukaryota</taxon>
        <taxon>Viridiplantae</taxon>
        <taxon>Streptophyta</taxon>
        <taxon>Embryophyta</taxon>
        <taxon>Tracheophyta</taxon>
        <taxon>Spermatophyta</taxon>
        <taxon>Magnoliopsida</taxon>
        <taxon>eudicotyledons</taxon>
        <taxon>Gunneridae</taxon>
        <taxon>Pentapetalae</taxon>
        <taxon>asterids</taxon>
        <taxon>lamiids</taxon>
        <taxon>Boraginales</taxon>
        <taxon>Boraginaceae</taxon>
        <taxon>Boraginoideae</taxon>
        <taxon>Lithospermeae</taxon>
        <taxon>Lithospermum</taxon>
    </lineage>
</organism>
<feature type="compositionally biased region" description="Polar residues" evidence="1">
    <location>
        <begin position="53"/>
        <end position="70"/>
    </location>
</feature>
<sequence>MSIQIQNNEGPVAPISNQKSQRSTVDHQSNKNSVPPRRRSFHGDDQSGGSGGLNQCNYAIAPPSTQNSTTTISGEPLCLIAKSCNIISNLAPGLT</sequence>
<dbReference type="EMBL" id="BAABME010024375">
    <property type="protein sequence ID" value="GAA0170093.1"/>
    <property type="molecule type" value="Genomic_DNA"/>
</dbReference>
<name>A0AAV3R262_LITER</name>
<feature type="compositionally biased region" description="Polar residues" evidence="1">
    <location>
        <begin position="1"/>
        <end position="23"/>
    </location>
</feature>
<evidence type="ECO:0000313" key="3">
    <source>
        <dbReference type="Proteomes" id="UP001454036"/>
    </source>
</evidence>
<proteinExistence type="predicted"/>
<dbReference type="AlphaFoldDB" id="A0AAV3R262"/>
<keyword evidence="3" id="KW-1185">Reference proteome</keyword>
<protein>
    <submittedName>
        <fullName evidence="2">Uncharacterized protein</fullName>
    </submittedName>
</protein>